<dbReference type="Proteomes" id="UP001139409">
    <property type="component" value="Unassembled WGS sequence"/>
</dbReference>
<dbReference type="EMBL" id="JAIXNE010000003">
    <property type="protein sequence ID" value="MCA6076766.1"/>
    <property type="molecule type" value="Genomic_DNA"/>
</dbReference>
<protein>
    <submittedName>
        <fullName evidence="4">Uncharacterized protein</fullName>
    </submittedName>
</protein>
<proteinExistence type="predicted"/>
<evidence type="ECO:0000313" key="4">
    <source>
        <dbReference type="EMBL" id="MCA6077894.1"/>
    </source>
</evidence>
<comment type="caution">
    <text evidence="4">The sequence shown here is derived from an EMBL/GenBank/DDBJ whole genome shotgun (WGS) entry which is preliminary data.</text>
</comment>
<feature type="transmembrane region" description="Helical" evidence="1">
    <location>
        <begin position="12"/>
        <end position="32"/>
    </location>
</feature>
<gene>
    <name evidence="2" type="ORF">LDX50_11975</name>
    <name evidence="3" type="ORF">LDX50_17945</name>
    <name evidence="4" type="ORF">LDX50_23665</name>
</gene>
<organism evidence="4 5">
    <name type="scientific">Fulvivirga sedimenti</name>
    <dbReference type="NCBI Taxonomy" id="2879465"/>
    <lineage>
        <taxon>Bacteria</taxon>
        <taxon>Pseudomonadati</taxon>
        <taxon>Bacteroidota</taxon>
        <taxon>Cytophagia</taxon>
        <taxon>Cytophagales</taxon>
        <taxon>Fulvivirgaceae</taxon>
        <taxon>Fulvivirga</taxon>
    </lineage>
</organism>
<keyword evidence="1" id="KW-0812">Transmembrane</keyword>
<evidence type="ECO:0000313" key="2">
    <source>
        <dbReference type="EMBL" id="MCA6075589.1"/>
    </source>
</evidence>
<dbReference type="AlphaFoldDB" id="A0A9X1HWQ8"/>
<keyword evidence="1" id="KW-1133">Transmembrane helix</keyword>
<dbReference type="EMBL" id="JAIXNE010000002">
    <property type="protein sequence ID" value="MCA6075589.1"/>
    <property type="molecule type" value="Genomic_DNA"/>
</dbReference>
<keyword evidence="1" id="KW-0472">Membrane</keyword>
<accession>A0A9X1HWQ8</accession>
<reference evidence="4" key="1">
    <citation type="submission" date="2021-09" db="EMBL/GenBank/DDBJ databases">
        <title>Fulvivirga sp. isolated from coastal sediment.</title>
        <authorList>
            <person name="Yu H."/>
        </authorList>
    </citation>
    <scope>NUCLEOTIDE SEQUENCE</scope>
    <source>
        <strain evidence="4">1062</strain>
    </source>
</reference>
<dbReference type="EMBL" id="JAIXNE010000004">
    <property type="protein sequence ID" value="MCA6077894.1"/>
    <property type="molecule type" value="Genomic_DNA"/>
</dbReference>
<name>A0A9X1HWQ8_9BACT</name>
<evidence type="ECO:0000313" key="3">
    <source>
        <dbReference type="EMBL" id="MCA6076766.1"/>
    </source>
</evidence>
<evidence type="ECO:0000256" key="1">
    <source>
        <dbReference type="SAM" id="Phobius"/>
    </source>
</evidence>
<keyword evidence="5" id="KW-1185">Reference proteome</keyword>
<sequence length="220" mass="25903">MNKKLKKFQIDYTGLILRISIMSFFIMLNGTVHSQYISKSMIGLKGPVKEITETTFRVNSFTNEKNHMNTRIIHFNKNGETLSVSDSIFNTATTYFHKDGKVVSAEIRNDSVTREKYNWIDDSTYQIINESNEIRAVVKLDSVGRIIQWDEPWGWKEEYIYDGLWIVTRKWYSADAEEPTTLNSRYNNFKVDEYGNIVSYESNMLVINMHIFHAIKYYEQ</sequence>
<evidence type="ECO:0000313" key="5">
    <source>
        <dbReference type="Proteomes" id="UP001139409"/>
    </source>
</evidence>
<dbReference type="RefSeq" id="WP_225698686.1">
    <property type="nucleotide sequence ID" value="NZ_JAIXNE010000002.1"/>
</dbReference>